<evidence type="ECO:0000256" key="1">
    <source>
        <dbReference type="ARBA" id="ARBA00004323"/>
    </source>
</evidence>
<keyword evidence="8" id="KW-1185">Reference proteome</keyword>
<dbReference type="GO" id="GO:0016763">
    <property type="term" value="F:pentosyltransferase activity"/>
    <property type="evidence" value="ECO:0007669"/>
    <property type="project" value="UniProtKB-ARBA"/>
</dbReference>
<dbReference type="STRING" id="542762.A0A4S4ECV2"/>
<dbReference type="AlphaFoldDB" id="A0A4S4ECV2"/>
<keyword evidence="4" id="KW-0325">Glycoprotein</keyword>
<reference evidence="7 8" key="1">
    <citation type="journal article" date="2018" name="Proc. Natl. Acad. Sci. U.S.A.">
        <title>Draft genome sequence of Camellia sinensis var. sinensis provides insights into the evolution of the tea genome and tea quality.</title>
        <authorList>
            <person name="Wei C."/>
            <person name="Yang H."/>
            <person name="Wang S."/>
            <person name="Zhao J."/>
            <person name="Liu C."/>
            <person name="Gao L."/>
            <person name="Xia E."/>
            <person name="Lu Y."/>
            <person name="Tai Y."/>
            <person name="She G."/>
            <person name="Sun J."/>
            <person name="Cao H."/>
            <person name="Tong W."/>
            <person name="Gao Q."/>
            <person name="Li Y."/>
            <person name="Deng W."/>
            <person name="Jiang X."/>
            <person name="Wang W."/>
            <person name="Chen Q."/>
            <person name="Zhang S."/>
            <person name="Li H."/>
            <person name="Wu J."/>
            <person name="Wang P."/>
            <person name="Li P."/>
            <person name="Shi C."/>
            <person name="Zheng F."/>
            <person name="Jian J."/>
            <person name="Huang B."/>
            <person name="Shan D."/>
            <person name="Shi M."/>
            <person name="Fang C."/>
            <person name="Yue Y."/>
            <person name="Li F."/>
            <person name="Li D."/>
            <person name="Wei S."/>
            <person name="Han B."/>
            <person name="Jiang C."/>
            <person name="Yin Y."/>
            <person name="Xia T."/>
            <person name="Zhang Z."/>
            <person name="Bennetzen J.L."/>
            <person name="Zhao S."/>
            <person name="Wan X."/>
        </authorList>
    </citation>
    <scope>NUCLEOTIDE SEQUENCE [LARGE SCALE GENOMIC DNA]</scope>
    <source>
        <strain evidence="8">cv. Shuchazao</strain>
        <tissue evidence="7">Leaf</tissue>
    </source>
</reference>
<accession>A0A4S4ECV2</accession>
<evidence type="ECO:0000313" key="7">
    <source>
        <dbReference type="EMBL" id="THG13505.1"/>
    </source>
</evidence>
<evidence type="ECO:0000259" key="6">
    <source>
        <dbReference type="Pfam" id="PF04577"/>
    </source>
</evidence>
<keyword evidence="3" id="KW-0808">Transferase</keyword>
<evidence type="ECO:0000313" key="8">
    <source>
        <dbReference type="Proteomes" id="UP000306102"/>
    </source>
</evidence>
<dbReference type="InterPro" id="IPR049625">
    <property type="entry name" value="Glyco_transf_61_cat"/>
</dbReference>
<dbReference type="GO" id="GO:0000139">
    <property type="term" value="C:Golgi membrane"/>
    <property type="evidence" value="ECO:0007669"/>
    <property type="project" value="UniProtKB-SubCell"/>
</dbReference>
<comment type="caution">
    <text evidence="7">The sequence shown here is derived from an EMBL/GenBank/DDBJ whole genome shotgun (WGS) entry which is preliminary data.</text>
</comment>
<dbReference type="Pfam" id="PF04577">
    <property type="entry name" value="Glyco_transf_61"/>
    <property type="match status" value="1"/>
</dbReference>
<evidence type="ECO:0000256" key="2">
    <source>
        <dbReference type="ARBA" id="ARBA00022676"/>
    </source>
</evidence>
<sequence length="533" mass="61075">MVHYQRYHPLKKGLELVVVDEESQSSFVGLICGNSILYNKRTRPGLLSLLLLSLISFSLILAPQFLNFPPDFSLLYSFGHEDQSLLAEMNANTPLCSSIPNGTICCDRNSIRSDICIMKGDVRTGSLSSSIYLYTSTNANGFIDYVPDLTDDGEEDNEQELQHENIKPYTRKWEKSTMDTVSELHLVSKRKTGSRRRCDVWHDVPAVFFSTGGYTGNIYHEFNDGIVPLYITSQHFNKRVVFVILDYHEWWFTKYGDIISILSDYPPIDFSGDNRTHCFPEAMAGLRIHDDLTVDPLLMEGGKTIKDFRDILDQAYWPRVKGLIEDEEREAKLNNLSSPSSSQKLLEIRTELKKPKLVILSRQESRAIANEDLLVKMAEQIGFEVEVLRPVRTSELARIYRVLNSSDVTIGVHGAALTHFLFMKPGSVLIQVIPLGTEWASETYFGEPSTKLGLKYIGYKILPRESSLFDEYDENDPVLTDPSNVGKKGWEFTKKIYLDHQNVRLNLVRFQKRLLRAYDYSFVKNRDFYLQSH</sequence>
<dbReference type="PANTHER" id="PTHR20961">
    <property type="entry name" value="GLYCOSYLTRANSFERASE"/>
    <property type="match status" value="1"/>
</dbReference>
<name>A0A4S4ECV2_CAMSN</name>
<keyword evidence="2" id="KW-0328">Glycosyltransferase</keyword>
<evidence type="ECO:0000256" key="3">
    <source>
        <dbReference type="ARBA" id="ARBA00022679"/>
    </source>
</evidence>
<keyword evidence="5" id="KW-0812">Transmembrane</keyword>
<keyword evidence="5" id="KW-1133">Transmembrane helix</keyword>
<evidence type="ECO:0000256" key="5">
    <source>
        <dbReference type="SAM" id="Phobius"/>
    </source>
</evidence>
<feature type="transmembrane region" description="Helical" evidence="5">
    <location>
        <begin position="46"/>
        <end position="66"/>
    </location>
</feature>
<dbReference type="InterPro" id="IPR007657">
    <property type="entry name" value="Glycosyltransferase_61"/>
</dbReference>
<gene>
    <name evidence="7" type="ORF">TEA_004605</name>
</gene>
<proteinExistence type="predicted"/>
<dbReference type="PANTHER" id="PTHR20961:SF124">
    <property type="entry name" value="GLYCOSYLTRANSFERASE"/>
    <property type="match status" value="1"/>
</dbReference>
<evidence type="ECO:0000256" key="4">
    <source>
        <dbReference type="ARBA" id="ARBA00023180"/>
    </source>
</evidence>
<dbReference type="Proteomes" id="UP000306102">
    <property type="component" value="Unassembled WGS sequence"/>
</dbReference>
<protein>
    <recommendedName>
        <fullName evidence="6">Glycosyltransferase 61 catalytic domain-containing protein</fullName>
    </recommendedName>
</protein>
<feature type="domain" description="Glycosyltransferase 61 catalytic" evidence="6">
    <location>
        <begin position="351"/>
        <end position="430"/>
    </location>
</feature>
<organism evidence="7 8">
    <name type="scientific">Camellia sinensis var. sinensis</name>
    <name type="common">China tea</name>
    <dbReference type="NCBI Taxonomy" id="542762"/>
    <lineage>
        <taxon>Eukaryota</taxon>
        <taxon>Viridiplantae</taxon>
        <taxon>Streptophyta</taxon>
        <taxon>Embryophyta</taxon>
        <taxon>Tracheophyta</taxon>
        <taxon>Spermatophyta</taxon>
        <taxon>Magnoliopsida</taxon>
        <taxon>eudicotyledons</taxon>
        <taxon>Gunneridae</taxon>
        <taxon>Pentapetalae</taxon>
        <taxon>asterids</taxon>
        <taxon>Ericales</taxon>
        <taxon>Theaceae</taxon>
        <taxon>Camellia</taxon>
    </lineage>
</organism>
<comment type="subcellular location">
    <subcellularLocation>
        <location evidence="1">Golgi apparatus membrane</location>
        <topology evidence="1">Single-pass type II membrane protein</topology>
    </subcellularLocation>
</comment>
<keyword evidence="5" id="KW-0472">Membrane</keyword>
<dbReference type="EMBL" id="SDRB02005853">
    <property type="protein sequence ID" value="THG13505.1"/>
    <property type="molecule type" value="Genomic_DNA"/>
</dbReference>